<dbReference type="OMA" id="VEDICKF"/>
<name>A0A0U5C3T7_ASPCI</name>
<dbReference type="OrthoDB" id="438641at2759"/>
<evidence type="ECO:0000313" key="2">
    <source>
        <dbReference type="Proteomes" id="UP000054771"/>
    </source>
</evidence>
<evidence type="ECO:0000313" key="1">
    <source>
        <dbReference type="EMBL" id="CEL02346.1"/>
    </source>
</evidence>
<protein>
    <submittedName>
        <fullName evidence="1">Uncharacterized protein</fullName>
    </submittedName>
</protein>
<sequence length="335" mass="37810">MRRTIMDDYTPTTFHSYKTPPVSAPTAIDALLAASLPPGTTDPSTAAARLAYNLPSTPVEVLDRTIKSLFDYGPEDASLKYSALEDSVLRGTTVVDRGYVRSSLARYIIEQFPWYDSKLATRLVLLFACMPDLHRMLEAMRFQNEKIAGITTMQEVNSTPSADLPSRFALAKREALSEAAQVTVLGVSLVDVESLERMEAQNGLGTGFSSYAHNFALAIGREGWRMYQACEKNEYRLDEWLMRINGGSRLRDWEAAEGWMGWFRRICGGGETWTAKLNDAYTACFDVDLDFFCGEGRSYPPLIPVYRPWVKIQQINDVKVEDICKFEWKVGRSWD</sequence>
<organism evidence="1 2">
    <name type="scientific">Aspergillus calidoustus</name>
    <dbReference type="NCBI Taxonomy" id="454130"/>
    <lineage>
        <taxon>Eukaryota</taxon>
        <taxon>Fungi</taxon>
        <taxon>Dikarya</taxon>
        <taxon>Ascomycota</taxon>
        <taxon>Pezizomycotina</taxon>
        <taxon>Eurotiomycetes</taxon>
        <taxon>Eurotiomycetidae</taxon>
        <taxon>Eurotiales</taxon>
        <taxon>Aspergillaceae</taxon>
        <taxon>Aspergillus</taxon>
        <taxon>Aspergillus subgen. Nidulantes</taxon>
    </lineage>
</organism>
<keyword evidence="2" id="KW-1185">Reference proteome</keyword>
<dbReference type="STRING" id="454130.A0A0U5C3T7"/>
<dbReference type="AlphaFoldDB" id="A0A0U5C3T7"/>
<gene>
    <name evidence="1" type="ORF">ASPCAL03517</name>
</gene>
<dbReference type="EMBL" id="CDMC01000003">
    <property type="protein sequence ID" value="CEL02346.1"/>
    <property type="molecule type" value="Genomic_DNA"/>
</dbReference>
<proteinExistence type="predicted"/>
<dbReference type="Proteomes" id="UP000054771">
    <property type="component" value="Unassembled WGS sequence"/>
</dbReference>
<accession>A0A0U5C3T7</accession>
<reference evidence="2" key="1">
    <citation type="journal article" date="2016" name="Genome Announc.">
        <title>Draft genome sequences of fungus Aspergillus calidoustus.</title>
        <authorList>
            <person name="Horn F."/>
            <person name="Linde J."/>
            <person name="Mattern D.J."/>
            <person name="Walther G."/>
            <person name="Guthke R."/>
            <person name="Scherlach K."/>
            <person name="Martin K."/>
            <person name="Brakhage A.A."/>
            <person name="Petzke L."/>
            <person name="Valiante V."/>
        </authorList>
    </citation>
    <scope>NUCLEOTIDE SEQUENCE [LARGE SCALE GENOMIC DNA]</scope>
    <source>
        <strain evidence="2">SF006504</strain>
    </source>
</reference>